<comment type="subcellular location">
    <subcellularLocation>
        <location evidence="1">Nucleus</location>
    </subcellularLocation>
</comment>
<dbReference type="GO" id="GO:0005634">
    <property type="term" value="C:nucleus"/>
    <property type="evidence" value="ECO:0007669"/>
    <property type="project" value="UniProtKB-SubCell"/>
</dbReference>
<sequence>MSRRKQGRPQHRRQLEEQASDADRLTCGHCQAEFPLVLISSFIEHKVERCQKKVIEDDDDIDGTENKPTSILADDDLKKRKRKNVSTPLASLCPPQASPTSVLNALARFVEDQKIKDEEEDDKVDAEIMTELSEPNSLTCCRCGEVLPSSWLLVQHIQDEHDMQLFDDEIDEDAESCLKEDSEKELEEANKEFELGKKSPSSPGTEIKLPPETNTKTGSGRLPIPPTASVPQPGFFFRMPHLAERPSTGPTHAAFPQPHFHELLEMQRMRMAHLASIAHPASPFDQHNAAALSSFAAAHHHLRPNSTEVDFYSQRLRQLAGGNAGLSPSARKQTPPFSAASPFNVSSPPSGTVPSSSSSSPRPSPGTPSSPTKRPPDLTCSVCGKRFKFATLLNLHSRQEHTHERPHKCYLCTRAFYSAVSLKSHLAVHFQISDDSHSDSEEDELDVFDGIDEKSAAEMEEEAETHVRQMRMRYESVGDRTLAKLPPYSDSVRKALEEGKRKRKKKRTYSPHQINGSINGTGGNGCGSGVGTSSSVSTSQDSQEEEVETKRIKLEKEPNRIPNPIDTLYPHPLTWPFTQALSSAQDVFRALQQQQQQQSDFILPTAHPTLPTSAAPALNGSALRVDANKSENSSIAPGVTSGGNGITGGGAGTGRKDRRNDTCEFCGKVFKNCSNLTVHRRSHTGEKPYKCELCSYACAQSSKLTRHMKTHGRMGKDVYRCKFCSMPFSVPSTLEKHMRKCVDNQRAAAAVQAAIRAPHLPLTAAAAVGALYGDKQKASLS</sequence>
<feature type="region of interest" description="Disordered" evidence="12">
    <location>
        <begin position="175"/>
        <end position="229"/>
    </location>
</feature>
<keyword evidence="6" id="KW-0862">Zinc</keyword>
<feature type="region of interest" description="Disordered" evidence="12">
    <location>
        <begin position="630"/>
        <end position="658"/>
    </location>
</feature>
<dbReference type="SUPFAM" id="SSF57667">
    <property type="entry name" value="beta-beta-alpha zinc fingers"/>
    <property type="match status" value="3"/>
</dbReference>
<evidence type="ECO:0000256" key="11">
    <source>
        <dbReference type="PROSITE-ProRule" id="PRU00042"/>
    </source>
</evidence>
<dbReference type="InterPro" id="IPR036236">
    <property type="entry name" value="Znf_C2H2_sf"/>
</dbReference>
<evidence type="ECO:0000256" key="7">
    <source>
        <dbReference type="ARBA" id="ARBA00022843"/>
    </source>
</evidence>
<comment type="caution">
    <text evidence="14">The sequence shown here is derived from an EMBL/GenBank/DDBJ whole genome shotgun (WGS) entry which is preliminary data.</text>
</comment>
<name>A0A7I8W0G2_9ANNE</name>
<feature type="compositionally biased region" description="Low complexity" evidence="12">
    <location>
        <begin position="531"/>
        <end position="541"/>
    </location>
</feature>
<gene>
    <name evidence="14" type="ORF">DGYR_LOCUS9924</name>
</gene>
<keyword evidence="15" id="KW-1185">Reference proteome</keyword>
<reference evidence="14 15" key="1">
    <citation type="submission" date="2020-08" db="EMBL/GenBank/DDBJ databases">
        <authorList>
            <person name="Hejnol A."/>
        </authorList>
    </citation>
    <scope>NUCLEOTIDE SEQUENCE [LARGE SCALE GENOMIC DNA]</scope>
</reference>
<evidence type="ECO:0000256" key="8">
    <source>
        <dbReference type="ARBA" id="ARBA00023015"/>
    </source>
</evidence>
<feature type="region of interest" description="Disordered" evidence="12">
    <location>
        <begin position="484"/>
        <end position="553"/>
    </location>
</feature>
<dbReference type="EMBL" id="CAJFCJ010000015">
    <property type="protein sequence ID" value="CAD5122070.1"/>
    <property type="molecule type" value="Genomic_DNA"/>
</dbReference>
<evidence type="ECO:0000256" key="3">
    <source>
        <dbReference type="ARBA" id="ARBA00022723"/>
    </source>
</evidence>
<feature type="compositionally biased region" description="Basic and acidic residues" evidence="12">
    <location>
        <begin position="13"/>
        <end position="22"/>
    </location>
</feature>
<dbReference type="PROSITE" id="PS50157">
    <property type="entry name" value="ZINC_FINGER_C2H2_2"/>
    <property type="match status" value="5"/>
</dbReference>
<organism evidence="14 15">
    <name type="scientific">Dimorphilus gyrociliatus</name>
    <dbReference type="NCBI Taxonomy" id="2664684"/>
    <lineage>
        <taxon>Eukaryota</taxon>
        <taxon>Metazoa</taxon>
        <taxon>Spiralia</taxon>
        <taxon>Lophotrochozoa</taxon>
        <taxon>Annelida</taxon>
        <taxon>Polychaeta</taxon>
        <taxon>Polychaeta incertae sedis</taxon>
        <taxon>Dinophilidae</taxon>
        <taxon>Dimorphilus</taxon>
    </lineage>
</organism>
<feature type="compositionally biased region" description="Gly residues" evidence="12">
    <location>
        <begin position="519"/>
        <end position="530"/>
    </location>
</feature>
<keyword evidence="4" id="KW-0677">Repeat</keyword>
<dbReference type="OrthoDB" id="10046198at2759"/>
<dbReference type="InterPro" id="IPR057448">
    <property type="entry name" value="BCL-11A_Znf_CCHC"/>
</dbReference>
<keyword evidence="10" id="KW-0539">Nucleus</keyword>
<dbReference type="Proteomes" id="UP000549394">
    <property type="component" value="Unassembled WGS sequence"/>
</dbReference>
<feature type="region of interest" description="Disordered" evidence="12">
    <location>
        <begin position="322"/>
        <end position="377"/>
    </location>
</feature>
<dbReference type="GO" id="GO:0006357">
    <property type="term" value="P:regulation of transcription by RNA polymerase II"/>
    <property type="evidence" value="ECO:0007669"/>
    <property type="project" value="TreeGrafter"/>
</dbReference>
<dbReference type="InterPro" id="IPR013087">
    <property type="entry name" value="Znf_C2H2_type"/>
</dbReference>
<dbReference type="GO" id="GO:0008270">
    <property type="term" value="F:zinc ion binding"/>
    <property type="evidence" value="ECO:0007669"/>
    <property type="project" value="UniProtKB-KW"/>
</dbReference>
<dbReference type="PROSITE" id="PS00028">
    <property type="entry name" value="ZINC_FINGER_C2H2_1"/>
    <property type="match status" value="5"/>
</dbReference>
<evidence type="ECO:0000256" key="2">
    <source>
        <dbReference type="ARBA" id="ARBA00022499"/>
    </source>
</evidence>
<evidence type="ECO:0000313" key="14">
    <source>
        <dbReference type="EMBL" id="CAD5122070.1"/>
    </source>
</evidence>
<evidence type="ECO:0000256" key="6">
    <source>
        <dbReference type="ARBA" id="ARBA00022833"/>
    </source>
</evidence>
<dbReference type="SMART" id="SM00355">
    <property type="entry name" value="ZnF_C2H2"/>
    <property type="match status" value="6"/>
</dbReference>
<proteinExistence type="predicted"/>
<dbReference type="InterPro" id="IPR051497">
    <property type="entry name" value="Dev/Hematopoietic_TF"/>
</dbReference>
<dbReference type="PANTHER" id="PTHR45993:SF6">
    <property type="entry name" value="C2H2-TYPE DOMAIN-CONTAINING PROTEIN"/>
    <property type="match status" value="1"/>
</dbReference>
<evidence type="ECO:0000256" key="5">
    <source>
        <dbReference type="ARBA" id="ARBA00022771"/>
    </source>
</evidence>
<evidence type="ECO:0000256" key="4">
    <source>
        <dbReference type="ARBA" id="ARBA00022737"/>
    </source>
</evidence>
<evidence type="ECO:0000256" key="1">
    <source>
        <dbReference type="ARBA" id="ARBA00004123"/>
    </source>
</evidence>
<keyword evidence="2" id="KW-1017">Isopeptide bond</keyword>
<feature type="region of interest" description="Disordered" evidence="12">
    <location>
        <begin position="1"/>
        <end position="22"/>
    </location>
</feature>
<dbReference type="Pfam" id="PF25491">
    <property type="entry name" value="CCHC_BCL-11A"/>
    <property type="match status" value="1"/>
</dbReference>
<dbReference type="GO" id="GO:0000978">
    <property type="term" value="F:RNA polymerase II cis-regulatory region sequence-specific DNA binding"/>
    <property type="evidence" value="ECO:0007669"/>
    <property type="project" value="TreeGrafter"/>
</dbReference>
<dbReference type="FunFam" id="3.30.160.60:FF:000046">
    <property type="entry name" value="Putative B-cell lymphoma/leukemia 11A"/>
    <property type="match status" value="1"/>
</dbReference>
<feature type="domain" description="C2H2-type" evidence="13">
    <location>
        <begin position="407"/>
        <end position="429"/>
    </location>
</feature>
<accession>A0A7I8W0G2</accession>
<feature type="domain" description="C2H2-type" evidence="13">
    <location>
        <begin position="378"/>
        <end position="406"/>
    </location>
</feature>
<keyword evidence="5 11" id="KW-0863">Zinc-finger</keyword>
<evidence type="ECO:0000256" key="10">
    <source>
        <dbReference type="ARBA" id="ARBA00023242"/>
    </source>
</evidence>
<dbReference type="Pfam" id="PF00096">
    <property type="entry name" value="zf-C2H2"/>
    <property type="match status" value="4"/>
</dbReference>
<feature type="compositionally biased region" description="Basic and acidic residues" evidence="12">
    <location>
        <begin position="491"/>
        <end position="500"/>
    </location>
</feature>
<keyword evidence="9" id="KW-0804">Transcription</keyword>
<dbReference type="Gene3D" id="3.30.160.60">
    <property type="entry name" value="Classic Zinc Finger"/>
    <property type="match status" value="3"/>
</dbReference>
<evidence type="ECO:0000259" key="13">
    <source>
        <dbReference type="PROSITE" id="PS50157"/>
    </source>
</evidence>
<keyword evidence="8" id="KW-0805">Transcription regulation</keyword>
<feature type="compositionally biased region" description="Polar residues" evidence="12">
    <location>
        <begin position="330"/>
        <end position="344"/>
    </location>
</feature>
<feature type="compositionally biased region" description="Basic residues" evidence="12">
    <location>
        <begin position="1"/>
        <end position="12"/>
    </location>
</feature>
<feature type="domain" description="C2H2-type" evidence="13">
    <location>
        <begin position="719"/>
        <end position="747"/>
    </location>
</feature>
<dbReference type="AlphaFoldDB" id="A0A7I8W0G2"/>
<evidence type="ECO:0000256" key="9">
    <source>
        <dbReference type="ARBA" id="ARBA00023163"/>
    </source>
</evidence>
<feature type="compositionally biased region" description="Low complexity" evidence="12">
    <location>
        <begin position="345"/>
        <end position="361"/>
    </location>
</feature>
<evidence type="ECO:0000256" key="12">
    <source>
        <dbReference type="SAM" id="MobiDB-lite"/>
    </source>
</evidence>
<feature type="domain" description="C2H2-type" evidence="13">
    <location>
        <begin position="689"/>
        <end position="711"/>
    </location>
</feature>
<evidence type="ECO:0000313" key="15">
    <source>
        <dbReference type="Proteomes" id="UP000549394"/>
    </source>
</evidence>
<protein>
    <submittedName>
        <fullName evidence="14">DgyrCDS10522</fullName>
    </submittedName>
</protein>
<dbReference type="FunFam" id="3.30.160.60:FF:001175">
    <property type="entry name" value="Zinc finger, C2H2 type"/>
    <property type="match status" value="1"/>
</dbReference>
<keyword evidence="7" id="KW-0832">Ubl conjugation</keyword>
<dbReference type="PANTHER" id="PTHR45993">
    <property type="entry name" value="B-CELL LYMPHOMA/LEUKEMIA 11"/>
    <property type="match status" value="1"/>
</dbReference>
<keyword evidence="3" id="KW-0479">Metal-binding</keyword>
<feature type="compositionally biased region" description="Basic and acidic residues" evidence="12">
    <location>
        <begin position="176"/>
        <end position="197"/>
    </location>
</feature>
<feature type="compositionally biased region" description="Gly residues" evidence="12">
    <location>
        <begin position="640"/>
        <end position="653"/>
    </location>
</feature>
<feature type="domain" description="C2H2-type" evidence="13">
    <location>
        <begin position="661"/>
        <end position="688"/>
    </location>
</feature>
<dbReference type="GO" id="GO:0003700">
    <property type="term" value="F:DNA-binding transcription factor activity"/>
    <property type="evidence" value="ECO:0007669"/>
    <property type="project" value="TreeGrafter"/>
</dbReference>